<evidence type="ECO:0000256" key="2">
    <source>
        <dbReference type="ARBA" id="ARBA00022729"/>
    </source>
</evidence>
<dbReference type="Proteomes" id="UP000238430">
    <property type="component" value="Unassembled WGS sequence"/>
</dbReference>
<dbReference type="InterPro" id="IPR002509">
    <property type="entry name" value="NODB_dom"/>
</dbReference>
<evidence type="ECO:0000259" key="3">
    <source>
        <dbReference type="Pfam" id="PF01522"/>
    </source>
</evidence>
<comment type="caution">
    <text evidence="4">The sequence shown here is derived from an EMBL/GenBank/DDBJ whole genome shotgun (WGS) entry which is preliminary data.</text>
</comment>
<dbReference type="PANTHER" id="PTHR34216">
    <property type="match status" value="1"/>
</dbReference>
<proteinExistence type="predicted"/>
<dbReference type="EMBL" id="PXOT01000024">
    <property type="protein sequence ID" value="PSG89236.1"/>
    <property type="molecule type" value="Genomic_DNA"/>
</dbReference>
<comment type="subcellular location">
    <subcellularLocation>
        <location evidence="1">Secreted</location>
    </subcellularLocation>
</comment>
<feature type="domain" description="NodB homology" evidence="3">
    <location>
        <begin position="56"/>
        <end position="177"/>
    </location>
</feature>
<dbReference type="InterPro" id="IPR011330">
    <property type="entry name" value="Glyco_hydro/deAcase_b/a-brl"/>
</dbReference>
<dbReference type="GO" id="GO:0016810">
    <property type="term" value="F:hydrolase activity, acting on carbon-nitrogen (but not peptide) bonds"/>
    <property type="evidence" value="ECO:0007669"/>
    <property type="project" value="InterPro"/>
</dbReference>
<organism evidence="4 5">
    <name type="scientific">Mesoflavibacter zeaxanthinifaciens subsp. sabulilitoris</name>
    <dbReference type="NCBI Taxonomy" id="1520893"/>
    <lineage>
        <taxon>Bacteria</taxon>
        <taxon>Pseudomonadati</taxon>
        <taxon>Bacteroidota</taxon>
        <taxon>Flavobacteriia</taxon>
        <taxon>Flavobacteriales</taxon>
        <taxon>Flavobacteriaceae</taxon>
        <taxon>Mesoflavibacter</taxon>
    </lineage>
</organism>
<dbReference type="OrthoDB" id="9778320at2"/>
<dbReference type="Pfam" id="PF01522">
    <property type="entry name" value="Polysacc_deac_1"/>
    <property type="match status" value="1"/>
</dbReference>
<evidence type="ECO:0000256" key="1">
    <source>
        <dbReference type="ARBA" id="ARBA00004613"/>
    </source>
</evidence>
<dbReference type="AlphaFoldDB" id="A0A2T1NAR3"/>
<dbReference type="SUPFAM" id="SSF88713">
    <property type="entry name" value="Glycoside hydrolase/deacetylase"/>
    <property type="match status" value="1"/>
</dbReference>
<evidence type="ECO:0000313" key="5">
    <source>
        <dbReference type="Proteomes" id="UP000238430"/>
    </source>
</evidence>
<sequence length="238" mass="27848">MAKLPVLMYHSVTSKIDEAKGLTIHVDKLEKQLLYLKNNGYKMLHFKDLERFKTAKDLPKNSVIITFDDVYVNQLELAYPLFEKHNLKACFYVPFKFVGNKNNWDEGKKPIMSVAQLKQLDPSIIELGWHSYGHINYQLSSIDTIGLDLKSCQEFIKNNELELSNTIAYPYGKFPRKNPINKQFETLLKANHLDYGLRIGNRINKFPFKNKYQVQRLDIKGEDTLLKFIWKLKVGKLF</sequence>
<evidence type="ECO:0000313" key="4">
    <source>
        <dbReference type="EMBL" id="PSG89236.1"/>
    </source>
</evidence>
<dbReference type="InterPro" id="IPR051398">
    <property type="entry name" value="Polysacch_Deacetylase"/>
</dbReference>
<accession>A0A2T1NAR3</accession>
<reference evidence="4 5" key="1">
    <citation type="submission" date="2018-03" db="EMBL/GenBank/DDBJ databases">
        <title>Mesoflavibacter sp. HG37 and Mesoflavibacter sp. HG96 sp.nov., two marine bacteria isolated from seawater of Western Pacific Ocean.</title>
        <authorList>
            <person name="Cheng H."/>
            <person name="Wu Y.-H."/>
            <person name="Guo L.-L."/>
            <person name="Xu X.-W."/>
        </authorList>
    </citation>
    <scope>NUCLEOTIDE SEQUENCE [LARGE SCALE GENOMIC DNA]</scope>
    <source>
        <strain evidence="4 5">KCTC 42117</strain>
    </source>
</reference>
<dbReference type="GO" id="GO:0005975">
    <property type="term" value="P:carbohydrate metabolic process"/>
    <property type="evidence" value="ECO:0007669"/>
    <property type="project" value="InterPro"/>
</dbReference>
<dbReference type="RefSeq" id="WP_106679328.1">
    <property type="nucleotide sequence ID" value="NZ_JACHWV010000003.1"/>
</dbReference>
<keyword evidence="2" id="KW-0732">Signal</keyword>
<protein>
    <submittedName>
        <fullName evidence="4">Polysaccharide deacetylase</fullName>
    </submittedName>
</protein>
<dbReference type="PANTHER" id="PTHR34216:SF3">
    <property type="entry name" value="POLY-BETA-1,6-N-ACETYL-D-GLUCOSAMINE N-DEACETYLASE"/>
    <property type="match status" value="1"/>
</dbReference>
<dbReference type="GO" id="GO:0005576">
    <property type="term" value="C:extracellular region"/>
    <property type="evidence" value="ECO:0007669"/>
    <property type="project" value="UniProtKB-SubCell"/>
</dbReference>
<keyword evidence="5" id="KW-1185">Reference proteome</keyword>
<dbReference type="Gene3D" id="3.20.20.370">
    <property type="entry name" value="Glycoside hydrolase/deacetylase"/>
    <property type="match status" value="1"/>
</dbReference>
<dbReference type="CDD" id="cd10918">
    <property type="entry name" value="CE4_NodB_like_5s_6s"/>
    <property type="match status" value="1"/>
</dbReference>
<name>A0A2T1NAR3_9FLAO</name>
<gene>
    <name evidence="4" type="ORF">C7H61_09795</name>
</gene>